<dbReference type="InterPro" id="IPR014001">
    <property type="entry name" value="Helicase_ATP-bd"/>
</dbReference>
<protein>
    <submittedName>
        <fullName evidence="8">ATP-dependent helicase HrpB</fullName>
    </submittedName>
</protein>
<dbReference type="GO" id="GO:0004386">
    <property type="term" value="F:helicase activity"/>
    <property type="evidence" value="ECO:0007669"/>
    <property type="project" value="UniProtKB-KW"/>
</dbReference>
<evidence type="ECO:0000256" key="4">
    <source>
        <dbReference type="ARBA" id="ARBA00022840"/>
    </source>
</evidence>
<dbReference type="InterPro" id="IPR011545">
    <property type="entry name" value="DEAD/DEAH_box_helicase_dom"/>
</dbReference>
<dbReference type="OrthoDB" id="9805617at2"/>
<name>A0A558BZ03_9BACT</name>
<dbReference type="SUPFAM" id="SSF52540">
    <property type="entry name" value="P-loop containing nucleoside triphosphate hydrolases"/>
    <property type="match status" value="1"/>
</dbReference>
<dbReference type="InterPro" id="IPR013689">
    <property type="entry name" value="RNA_helicase_ATP-dep_HrpB_C"/>
</dbReference>
<dbReference type="EMBL" id="VMRJ01000002">
    <property type="protein sequence ID" value="TVT41757.1"/>
    <property type="molecule type" value="Genomic_DNA"/>
</dbReference>
<dbReference type="Pfam" id="PF00270">
    <property type="entry name" value="DEAD"/>
    <property type="match status" value="1"/>
</dbReference>
<feature type="compositionally biased region" description="Basic and acidic residues" evidence="5">
    <location>
        <begin position="859"/>
        <end position="872"/>
    </location>
</feature>
<evidence type="ECO:0000256" key="3">
    <source>
        <dbReference type="ARBA" id="ARBA00022806"/>
    </source>
</evidence>
<keyword evidence="9" id="KW-1185">Reference proteome</keyword>
<dbReference type="Pfam" id="PF00271">
    <property type="entry name" value="Helicase_C"/>
    <property type="match status" value="1"/>
</dbReference>
<dbReference type="NCBIfam" id="TIGR01970">
    <property type="entry name" value="DEAH_box_HrpB"/>
    <property type="match status" value="1"/>
</dbReference>
<evidence type="ECO:0000259" key="7">
    <source>
        <dbReference type="PROSITE" id="PS51194"/>
    </source>
</evidence>
<evidence type="ECO:0000256" key="2">
    <source>
        <dbReference type="ARBA" id="ARBA00022801"/>
    </source>
</evidence>
<dbReference type="GO" id="GO:0016787">
    <property type="term" value="F:hydrolase activity"/>
    <property type="evidence" value="ECO:0007669"/>
    <property type="project" value="UniProtKB-KW"/>
</dbReference>
<dbReference type="RefSeq" id="WP_144847037.1">
    <property type="nucleotide sequence ID" value="NZ_VMRJ01000002.1"/>
</dbReference>
<dbReference type="AlphaFoldDB" id="A0A558BZ03"/>
<dbReference type="PROSITE" id="PS51192">
    <property type="entry name" value="HELICASE_ATP_BIND_1"/>
    <property type="match status" value="1"/>
</dbReference>
<dbReference type="CDD" id="cd17990">
    <property type="entry name" value="DEXHc_HrpB"/>
    <property type="match status" value="1"/>
</dbReference>
<dbReference type="PANTHER" id="PTHR43519">
    <property type="entry name" value="ATP-DEPENDENT RNA HELICASE HRPB"/>
    <property type="match status" value="1"/>
</dbReference>
<dbReference type="InterPro" id="IPR027417">
    <property type="entry name" value="P-loop_NTPase"/>
</dbReference>
<dbReference type="InterPro" id="IPR010225">
    <property type="entry name" value="HrpB"/>
</dbReference>
<reference evidence="8 9" key="1">
    <citation type="submission" date="2019-07" db="EMBL/GenBank/DDBJ databases">
        <title>Hymenobacter sp. straun FUR1 Genome sequencing and assembly.</title>
        <authorList>
            <person name="Chhetri G."/>
        </authorList>
    </citation>
    <scope>NUCLEOTIDE SEQUENCE [LARGE SCALE GENOMIC DNA]</scope>
    <source>
        <strain evidence="8 9">Fur1</strain>
    </source>
</reference>
<dbReference type="InterPro" id="IPR001650">
    <property type="entry name" value="Helicase_C-like"/>
</dbReference>
<keyword evidence="1" id="KW-0547">Nucleotide-binding</keyword>
<evidence type="ECO:0000313" key="8">
    <source>
        <dbReference type="EMBL" id="TVT41757.1"/>
    </source>
</evidence>
<dbReference type="InterPro" id="IPR049614">
    <property type="entry name" value="HrpB_DEXH"/>
</dbReference>
<keyword evidence="3 8" id="KW-0347">Helicase</keyword>
<dbReference type="Pfam" id="PF08482">
    <property type="entry name" value="HrpB_C"/>
    <property type="match status" value="1"/>
</dbReference>
<dbReference type="PROSITE" id="PS51194">
    <property type="entry name" value="HELICASE_CTER"/>
    <property type="match status" value="1"/>
</dbReference>
<proteinExistence type="predicted"/>
<dbReference type="Gene3D" id="1.20.120.1080">
    <property type="match status" value="1"/>
</dbReference>
<keyword evidence="4" id="KW-0067">ATP-binding</keyword>
<evidence type="ECO:0000313" key="9">
    <source>
        <dbReference type="Proteomes" id="UP000317624"/>
    </source>
</evidence>
<dbReference type="SMART" id="SM00847">
    <property type="entry name" value="HA2"/>
    <property type="match status" value="1"/>
</dbReference>
<evidence type="ECO:0000256" key="1">
    <source>
        <dbReference type="ARBA" id="ARBA00022741"/>
    </source>
</evidence>
<dbReference type="SMART" id="SM00487">
    <property type="entry name" value="DEXDc"/>
    <property type="match status" value="1"/>
</dbReference>
<dbReference type="Proteomes" id="UP000317624">
    <property type="component" value="Unassembled WGS sequence"/>
</dbReference>
<comment type="caution">
    <text evidence="8">The sequence shown here is derived from an EMBL/GenBank/DDBJ whole genome shotgun (WGS) entry which is preliminary data.</text>
</comment>
<evidence type="ECO:0000256" key="5">
    <source>
        <dbReference type="SAM" id="MobiDB-lite"/>
    </source>
</evidence>
<dbReference type="PANTHER" id="PTHR43519:SF1">
    <property type="entry name" value="ATP-DEPENDENT RNA HELICASE HRPB"/>
    <property type="match status" value="1"/>
</dbReference>
<dbReference type="SMART" id="SM00490">
    <property type="entry name" value="HELICc"/>
    <property type="match status" value="1"/>
</dbReference>
<dbReference type="PIRSF" id="PIRSF005496">
    <property type="entry name" value="ATP_hel_hrpB"/>
    <property type="match status" value="1"/>
</dbReference>
<dbReference type="Gene3D" id="3.40.50.300">
    <property type="entry name" value="P-loop containing nucleotide triphosphate hydrolases"/>
    <property type="match status" value="2"/>
</dbReference>
<feature type="domain" description="Helicase ATP-binding" evidence="6">
    <location>
        <begin position="23"/>
        <end position="170"/>
    </location>
</feature>
<feature type="domain" description="Helicase C-terminal" evidence="7">
    <location>
        <begin position="221"/>
        <end position="386"/>
    </location>
</feature>
<gene>
    <name evidence="8" type="primary">hrpB</name>
    <name evidence="8" type="ORF">FNT36_10050</name>
</gene>
<dbReference type="GO" id="GO:0005524">
    <property type="term" value="F:ATP binding"/>
    <property type="evidence" value="ECO:0007669"/>
    <property type="project" value="UniProtKB-KW"/>
</dbReference>
<organism evidence="8 9">
    <name type="scientific">Hymenobacter setariae</name>
    <dbReference type="NCBI Taxonomy" id="2594794"/>
    <lineage>
        <taxon>Bacteria</taxon>
        <taxon>Pseudomonadati</taxon>
        <taxon>Bacteroidota</taxon>
        <taxon>Cytophagia</taxon>
        <taxon>Cytophagales</taxon>
        <taxon>Hymenobacteraceae</taxon>
        <taxon>Hymenobacter</taxon>
    </lineage>
</organism>
<evidence type="ECO:0000259" key="6">
    <source>
        <dbReference type="PROSITE" id="PS51192"/>
    </source>
</evidence>
<dbReference type="CDD" id="cd18791">
    <property type="entry name" value="SF2_C_RHA"/>
    <property type="match status" value="1"/>
</dbReference>
<dbReference type="GO" id="GO:0003676">
    <property type="term" value="F:nucleic acid binding"/>
    <property type="evidence" value="ECO:0007669"/>
    <property type="project" value="InterPro"/>
</dbReference>
<dbReference type="FunFam" id="3.40.50.300:FF:002125">
    <property type="entry name" value="ATP-dependent helicase HrpB"/>
    <property type="match status" value="1"/>
</dbReference>
<dbReference type="InterPro" id="IPR007502">
    <property type="entry name" value="Helicase-assoc_dom"/>
</dbReference>
<accession>A0A558BZ03</accession>
<feature type="region of interest" description="Disordered" evidence="5">
    <location>
        <begin position="859"/>
        <end position="883"/>
    </location>
</feature>
<sequence length="883" mass="95874">MPHSFRLPPLPDLPIVAALPALREALATQPRVVLEAPPGAGKTTVVPLELLAAEWRAPNQKILVLEPRQLAARAAAARLAQLLGEPVGRTVGYRVRLDSQVSVDTRVEVITEGILTRMLQDDPALEDVACVVFDEFHERSLNADLGLALALDAQAVLRPELRILLMSATLEAQRLGQWLPAPVVSSAGFLFPIETHYLDPRRAAALPPKPSERLAELVPGQVRAALAAHEGDVLVFLPGVADLQRIEKKLGDSLLPTTDLHLLHGELPLEAQQAALRPAAAGRRKVILATSIAETSLTIEGVRVVIDGGFARVPRFVPRTGFTTLETVPVAQAAADQRRGRAGRLAPGTCYRLWTEAEHYQLPAHRPPEIQTADLSGLVLELALWGTHDPSSLRWLDVPPVAAVAQARELLVRLGAMTNGRREPILAQNDKAALYSLPFTQITQPTPHGRQLAKLGLPPRLGHLVVRGTDLGHGPAAAALAALLAERDLLRWATPHDPRPLPPDLRLRLEALASSRPPLVGLALHHATLQRVREVARHLQGRSGSKHSASPTQGLTSSPVGLLTALAYPDRLAQREAPDRLRLITGQRVSLKTEDVDPQARFFAVAYLAGTSAAPRATLAAPLDLEELEAGFAEQIITTEEVRYDATAQRVVGRRVRRLGALVLAESVIGQPDAMLVAQALLSYLQESGLSKLNWTASARQLQQRLTFLHQLLGGAEWPAFDDEALLTDLATWLGPHLAGLKSLDQVQRLDLTEPLLARLPGGWAQRQELDRLAPAALEVPSGSQVSLDYSDPTAPVLAVKLQELFGLTETPTVAAGRVPLLLHLLSPGGRPAQVTRDLRSFWEKGYFEVRKDLKGKYPKHPWPDKPMDHIPTKLTKKRLGAA</sequence>
<keyword evidence="2" id="KW-0378">Hydrolase</keyword>